<dbReference type="InterPro" id="IPR002912">
    <property type="entry name" value="ACT_dom"/>
</dbReference>
<protein>
    <recommendedName>
        <fullName evidence="1">UPF0735 ACT domain-containing protein ISU02_16850</fullName>
    </recommendedName>
</protein>
<dbReference type="SUPFAM" id="SSF55021">
    <property type="entry name" value="ACT-like"/>
    <property type="match status" value="1"/>
</dbReference>
<dbReference type="EMBL" id="JADKNH010000011">
    <property type="protein sequence ID" value="MBF4694772.1"/>
    <property type="molecule type" value="Genomic_DNA"/>
</dbReference>
<name>A0ABR9ZWE8_9FIRM</name>
<dbReference type="InterPro" id="IPR008310">
    <property type="entry name" value="UPF0735_ACT_dom-cont"/>
</dbReference>
<evidence type="ECO:0000313" key="4">
    <source>
        <dbReference type="Proteomes" id="UP000614200"/>
    </source>
</evidence>
<dbReference type="Proteomes" id="UP000614200">
    <property type="component" value="Unassembled WGS sequence"/>
</dbReference>
<dbReference type="InterPro" id="IPR045865">
    <property type="entry name" value="ACT-like_dom_sf"/>
</dbReference>
<accession>A0ABR9ZWE8</accession>
<dbReference type="Pfam" id="PF13291">
    <property type="entry name" value="ACT_4"/>
    <property type="match status" value="1"/>
</dbReference>
<dbReference type="Gene3D" id="3.30.70.260">
    <property type="match status" value="1"/>
</dbReference>
<dbReference type="InterPro" id="IPR006120">
    <property type="entry name" value="Resolvase_HTH_dom"/>
</dbReference>
<proteinExistence type="inferred from homology"/>
<organism evidence="3 4">
    <name type="scientific">Fusibacter ferrireducens</name>
    <dbReference type="NCBI Taxonomy" id="2785058"/>
    <lineage>
        <taxon>Bacteria</taxon>
        <taxon>Bacillati</taxon>
        <taxon>Bacillota</taxon>
        <taxon>Clostridia</taxon>
        <taxon>Eubacteriales</taxon>
        <taxon>Eubacteriales Family XII. Incertae Sedis</taxon>
        <taxon>Fusibacter</taxon>
    </lineage>
</organism>
<dbReference type="Pfam" id="PF02796">
    <property type="entry name" value="HTH_7"/>
    <property type="match status" value="1"/>
</dbReference>
<dbReference type="PROSITE" id="PS51671">
    <property type="entry name" value="ACT"/>
    <property type="match status" value="1"/>
</dbReference>
<evidence type="ECO:0000256" key="1">
    <source>
        <dbReference type="HAMAP-Rule" id="MF_00707"/>
    </source>
</evidence>
<gene>
    <name evidence="3" type="ORF">ISU02_16850</name>
</gene>
<evidence type="ECO:0000313" key="3">
    <source>
        <dbReference type="EMBL" id="MBF4694772.1"/>
    </source>
</evidence>
<keyword evidence="4" id="KW-1185">Reference proteome</keyword>
<evidence type="ECO:0000259" key="2">
    <source>
        <dbReference type="PROSITE" id="PS51671"/>
    </source>
</evidence>
<dbReference type="HAMAP" id="MF_00707">
    <property type="entry name" value="UPF0735"/>
    <property type="match status" value="1"/>
</dbReference>
<feature type="domain" description="ACT" evidence="2">
    <location>
        <begin position="70"/>
        <end position="145"/>
    </location>
</feature>
<dbReference type="RefSeq" id="WP_194703017.1">
    <property type="nucleotide sequence ID" value="NZ_JADKNH010000011.1"/>
</dbReference>
<comment type="caution">
    <text evidence="3">The sequence shown here is derived from an EMBL/GenBank/DDBJ whole genome shotgun (WGS) entry which is preliminary data.</text>
</comment>
<dbReference type="NCBIfam" id="NF003361">
    <property type="entry name" value="PRK04435.1"/>
    <property type="match status" value="1"/>
</dbReference>
<dbReference type="PIRSF" id="PIRSF025624">
    <property type="entry name" value="ACT_PheB"/>
    <property type="match status" value="1"/>
</dbReference>
<sequence length="146" mass="15958">MDKGKFLLIHIDVLPEVFIKVVEAKTLLKEGKATSVSDAVKKVGISRSTFYKYSDYVFALGDGVIGKKATVSMNLDHHSGLLSKVLDCIAYNNGNIMTISQSSPIDQMANVTITIDISEMTNSFTTLSNDLKKIEGVHKFSLLGIE</sequence>
<reference evidence="3 4" key="1">
    <citation type="submission" date="2020-11" db="EMBL/GenBank/DDBJ databases">
        <title>Fusibacter basophilias sp. nov.</title>
        <authorList>
            <person name="Qiu D."/>
        </authorList>
    </citation>
    <scope>NUCLEOTIDE SEQUENCE [LARGE SCALE GENOMIC DNA]</scope>
    <source>
        <strain evidence="3 4">Q10-2</strain>
    </source>
</reference>
<comment type="similarity">
    <text evidence="1">Belongs to the UPF0735 family.</text>
</comment>